<accession>I3XR92</accession>
<gene>
    <name evidence="2" type="ORF">Desfe_0565</name>
</gene>
<dbReference type="AlphaFoldDB" id="I3XR92"/>
<dbReference type="eggNOG" id="arCOG04222">
    <property type="taxonomic scope" value="Archaea"/>
</dbReference>
<sequence>MDLVDLYMLMILSLLATLMIIWYYYWRRRMIWLTRNIVIALENALKPVDKNYVLLGYLVGFKAEFKLDSSGKRKVYSMLLLLPRYSLLYYPIARFLTSKIDRLDILLKDAELKPRRCHIVSRKWFKLLRQDHLSVKGLKRETIEHEGEEYYVYYEDTRDRDLLVNLLVSMRNKYIRISSIPEENAALLTMKADPEVVEKAVRDLARMLRDLSR</sequence>
<feature type="transmembrane region" description="Helical" evidence="1">
    <location>
        <begin position="6"/>
        <end position="26"/>
    </location>
</feature>
<keyword evidence="1" id="KW-1133">Transmembrane helix</keyword>
<evidence type="ECO:0000313" key="3">
    <source>
        <dbReference type="Proteomes" id="UP000006175"/>
    </source>
</evidence>
<dbReference type="OrthoDB" id="19320at2157"/>
<dbReference type="EMBL" id="CP003321">
    <property type="protein sequence ID" value="AFL66466.1"/>
    <property type="molecule type" value="Genomic_DNA"/>
</dbReference>
<evidence type="ECO:0000256" key="1">
    <source>
        <dbReference type="SAM" id="Phobius"/>
    </source>
</evidence>
<dbReference type="Proteomes" id="UP000006175">
    <property type="component" value="Chromosome"/>
</dbReference>
<keyword evidence="3" id="KW-1185">Reference proteome</keyword>
<protein>
    <submittedName>
        <fullName evidence="2">Uncharacterized protein</fullName>
    </submittedName>
</protein>
<reference evidence="2 3" key="1">
    <citation type="journal article" date="2012" name="J. Bacteriol.">
        <title>Complete Genome Sequence of Desulfurococcus fermentans, a Hyperthermophilic Cellulolytic Crenarchaeon Isolated from a Freshwater Hot Spring in Kamchatka, Russia.</title>
        <authorList>
            <person name="Susanti D."/>
            <person name="Johnson E.F."/>
            <person name="Rodriguez J.R."/>
            <person name="Anderson I."/>
            <person name="Perevalova A.A."/>
            <person name="Kyrpides N."/>
            <person name="Lucas S."/>
            <person name="Han J."/>
            <person name="Lapidus A."/>
            <person name="Cheng J.F."/>
            <person name="Goodwin L."/>
            <person name="Pitluck S."/>
            <person name="Mavrommatis K."/>
            <person name="Peters L."/>
            <person name="Land M.L."/>
            <person name="Hauser L."/>
            <person name="Gopalan V."/>
            <person name="Chan P.P."/>
            <person name="Lowe T.M."/>
            <person name="Atomi H."/>
            <person name="Bonch-Osmolovskaya E.A."/>
            <person name="Woyke T."/>
            <person name="Mukhopadhyay B."/>
        </authorList>
    </citation>
    <scope>NUCLEOTIDE SEQUENCE [LARGE SCALE GENOMIC DNA]</scope>
    <source>
        <strain evidence="2 3">DSM 16532</strain>
    </source>
</reference>
<dbReference type="KEGG" id="dfd:Desfe_0565"/>
<evidence type="ECO:0000313" key="2">
    <source>
        <dbReference type="EMBL" id="AFL66466.1"/>
    </source>
</evidence>
<keyword evidence="1" id="KW-0812">Transmembrane</keyword>
<proteinExistence type="predicted"/>
<dbReference type="RefSeq" id="WP_014767367.1">
    <property type="nucleotide sequence ID" value="NC_018001.1"/>
</dbReference>
<organism evidence="2 3">
    <name type="scientific">Desulfurococcus amylolyticus DSM 16532</name>
    <dbReference type="NCBI Taxonomy" id="768672"/>
    <lineage>
        <taxon>Archaea</taxon>
        <taxon>Thermoproteota</taxon>
        <taxon>Thermoprotei</taxon>
        <taxon>Desulfurococcales</taxon>
        <taxon>Desulfurococcaceae</taxon>
        <taxon>Desulfurococcus</taxon>
    </lineage>
</organism>
<name>I3XR92_DESAM</name>
<dbReference type="HOGENOM" id="CLU_1269992_0_0_2"/>
<keyword evidence="1" id="KW-0472">Membrane</keyword>
<dbReference type="GeneID" id="13062255"/>